<dbReference type="PANTHER" id="PTHR45138:SF9">
    <property type="entry name" value="DIGUANYLATE CYCLASE DGCM-RELATED"/>
    <property type="match status" value="1"/>
</dbReference>
<proteinExistence type="predicted"/>
<dbReference type="InterPro" id="IPR050469">
    <property type="entry name" value="Diguanylate_Cyclase"/>
</dbReference>
<dbReference type="SUPFAM" id="SSF55073">
    <property type="entry name" value="Nucleotide cyclase"/>
    <property type="match status" value="1"/>
</dbReference>
<evidence type="ECO:0000256" key="4">
    <source>
        <dbReference type="ARBA" id="ARBA00022989"/>
    </source>
</evidence>
<dbReference type="InterPro" id="IPR029787">
    <property type="entry name" value="Nucleotide_cyclase"/>
</dbReference>
<evidence type="ECO:0000256" key="3">
    <source>
        <dbReference type="ARBA" id="ARBA00022692"/>
    </source>
</evidence>
<keyword evidence="9" id="KW-1185">Reference proteome</keyword>
<gene>
    <name evidence="8" type="primary">dosC</name>
    <name evidence="8" type="ORF">BN1080_03331</name>
</gene>
<dbReference type="GO" id="GO:0071555">
    <property type="term" value="P:cell wall organization"/>
    <property type="evidence" value="ECO:0007669"/>
    <property type="project" value="InterPro"/>
</dbReference>
<dbReference type="GO" id="GO:1902201">
    <property type="term" value="P:negative regulation of bacterial-type flagellum-dependent cell motility"/>
    <property type="evidence" value="ECO:0007669"/>
    <property type="project" value="TreeGrafter"/>
</dbReference>
<keyword evidence="2" id="KW-1003">Cell membrane</keyword>
<feature type="domain" description="GGDEF" evidence="7">
    <location>
        <begin position="227"/>
        <end position="362"/>
    </location>
</feature>
<dbReference type="FunFam" id="3.30.70.270:FF:000001">
    <property type="entry name" value="Diguanylate cyclase domain protein"/>
    <property type="match status" value="1"/>
</dbReference>
<dbReference type="Pfam" id="PF00990">
    <property type="entry name" value="GGDEF"/>
    <property type="match status" value="1"/>
</dbReference>
<dbReference type="SMART" id="SM00267">
    <property type="entry name" value="GGDEF"/>
    <property type="match status" value="1"/>
</dbReference>
<dbReference type="CDD" id="cd01949">
    <property type="entry name" value="GGDEF"/>
    <property type="match status" value="1"/>
</dbReference>
<feature type="transmembrane region" description="Helical" evidence="6">
    <location>
        <begin position="103"/>
        <end position="122"/>
    </location>
</feature>
<dbReference type="InterPro" id="IPR011620">
    <property type="entry name" value="Sig_transdc_His_kinase_LytS_TM"/>
</dbReference>
<evidence type="ECO:0000256" key="2">
    <source>
        <dbReference type="ARBA" id="ARBA00022475"/>
    </source>
</evidence>
<dbReference type="PANTHER" id="PTHR45138">
    <property type="entry name" value="REGULATORY COMPONENTS OF SENSORY TRANSDUCTION SYSTEM"/>
    <property type="match status" value="1"/>
</dbReference>
<keyword evidence="4 6" id="KW-1133">Transmembrane helix</keyword>
<evidence type="ECO:0000256" key="1">
    <source>
        <dbReference type="ARBA" id="ARBA00004651"/>
    </source>
</evidence>
<evidence type="ECO:0000256" key="6">
    <source>
        <dbReference type="SAM" id="Phobius"/>
    </source>
</evidence>
<feature type="transmembrane region" description="Helical" evidence="6">
    <location>
        <begin position="162"/>
        <end position="184"/>
    </location>
</feature>
<dbReference type="Pfam" id="PF07694">
    <property type="entry name" value="5TM-5TMR_LYT"/>
    <property type="match status" value="1"/>
</dbReference>
<dbReference type="GO" id="GO:0005886">
    <property type="term" value="C:plasma membrane"/>
    <property type="evidence" value="ECO:0007669"/>
    <property type="project" value="UniProtKB-SubCell"/>
</dbReference>
<name>A0A098EPU3_9BACL</name>
<dbReference type="GO" id="GO:0052621">
    <property type="term" value="F:diguanylate cyclase activity"/>
    <property type="evidence" value="ECO:0007669"/>
    <property type="project" value="TreeGrafter"/>
</dbReference>
<dbReference type="OrthoDB" id="69083at2"/>
<comment type="subcellular location">
    <subcellularLocation>
        <location evidence="1">Cell membrane</location>
        <topology evidence="1">Multi-pass membrane protein</topology>
    </subcellularLocation>
</comment>
<organism evidence="8 9">
    <name type="scientific">Planococcus massiliensis</name>
    <dbReference type="NCBI Taxonomy" id="1499687"/>
    <lineage>
        <taxon>Bacteria</taxon>
        <taxon>Bacillati</taxon>
        <taxon>Bacillota</taxon>
        <taxon>Bacilli</taxon>
        <taxon>Bacillales</taxon>
        <taxon>Caryophanaceae</taxon>
        <taxon>Planococcus</taxon>
    </lineage>
</organism>
<sequence>MNDLLFFFLENMALIIALMYLALKLKETLLVEWKSSTQFLWLSSAFFSFLSFSVMHNPFIHEGMRLDLREVPIFFISYIGGWPLGILSAIVPGIFRASVGGPTVVEGILQSLILPIVIGALFREKVPFNHLFIIINIKRMLTGFVVFEFIKSIWMIATTPATLFIVAAMFFFAGIAVLAMSLILNGENRNLILRRELEFYSNQDPMTHLPNIRFFKNKVGAFVDDKQPLSIAMVDVDYFKVYNDTHGHQKGDQVLRTIGQLLIDSTSDSDVVARYGGEEFIICFTGEADPEKIFAMADKVRQNIESHRFEGEELQPGGIVSVSVGLSFSDGTRSLDQLTKEADKALYQSKNKGRNCVTLYEQKNENLQPLNG</sequence>
<feature type="transmembrane region" description="Helical" evidence="6">
    <location>
        <begin position="128"/>
        <end position="150"/>
    </location>
</feature>
<evidence type="ECO:0000259" key="7">
    <source>
        <dbReference type="PROSITE" id="PS50887"/>
    </source>
</evidence>
<dbReference type="GO" id="GO:0043709">
    <property type="term" value="P:cell adhesion involved in single-species biofilm formation"/>
    <property type="evidence" value="ECO:0007669"/>
    <property type="project" value="TreeGrafter"/>
</dbReference>
<reference evidence="8 9" key="1">
    <citation type="submission" date="2014-09" db="EMBL/GenBank/DDBJ databases">
        <authorList>
            <person name="Urmite Genomes Urmite Genomes"/>
        </authorList>
    </citation>
    <scope>NUCLEOTIDE SEQUENCE [LARGE SCALE GENOMIC DNA]</scope>
    <source>
        <strain evidence="8 9">ES2</strain>
    </source>
</reference>
<dbReference type="PROSITE" id="PS50887">
    <property type="entry name" value="GGDEF"/>
    <property type="match status" value="1"/>
</dbReference>
<accession>A0A098EPU3</accession>
<dbReference type="InterPro" id="IPR000160">
    <property type="entry name" value="GGDEF_dom"/>
</dbReference>
<evidence type="ECO:0000313" key="8">
    <source>
        <dbReference type="EMBL" id="CEG24309.1"/>
    </source>
</evidence>
<evidence type="ECO:0000313" key="9">
    <source>
        <dbReference type="Proteomes" id="UP000043699"/>
    </source>
</evidence>
<evidence type="ECO:0000256" key="5">
    <source>
        <dbReference type="ARBA" id="ARBA00023136"/>
    </source>
</evidence>
<dbReference type="Gene3D" id="3.30.70.270">
    <property type="match status" value="1"/>
</dbReference>
<dbReference type="NCBIfam" id="TIGR00254">
    <property type="entry name" value="GGDEF"/>
    <property type="match status" value="1"/>
</dbReference>
<dbReference type="GO" id="GO:0000155">
    <property type="term" value="F:phosphorelay sensor kinase activity"/>
    <property type="evidence" value="ECO:0007669"/>
    <property type="project" value="InterPro"/>
</dbReference>
<dbReference type="EMBL" id="CCXS01000001">
    <property type="protein sequence ID" value="CEG24309.1"/>
    <property type="molecule type" value="Genomic_DNA"/>
</dbReference>
<feature type="transmembrane region" description="Helical" evidence="6">
    <location>
        <begin position="6"/>
        <end position="23"/>
    </location>
</feature>
<keyword evidence="3 6" id="KW-0812">Transmembrane</keyword>
<feature type="transmembrane region" description="Helical" evidence="6">
    <location>
        <begin position="71"/>
        <end position="91"/>
    </location>
</feature>
<feature type="transmembrane region" description="Helical" evidence="6">
    <location>
        <begin position="39"/>
        <end position="59"/>
    </location>
</feature>
<dbReference type="RefSeq" id="WP_052653819.1">
    <property type="nucleotide sequence ID" value="NZ_CCXS01000001.1"/>
</dbReference>
<dbReference type="InterPro" id="IPR043128">
    <property type="entry name" value="Rev_trsase/Diguanyl_cyclase"/>
</dbReference>
<dbReference type="STRING" id="1499687.BN1080_03331"/>
<dbReference type="AlphaFoldDB" id="A0A098EPU3"/>
<protein>
    <submittedName>
        <fullName evidence="8">Diguanylate cyclase DosC</fullName>
    </submittedName>
</protein>
<keyword evidence="5 6" id="KW-0472">Membrane</keyword>
<dbReference type="Proteomes" id="UP000043699">
    <property type="component" value="Unassembled WGS sequence"/>
</dbReference>